<evidence type="ECO:0000313" key="8">
    <source>
        <dbReference type="Proteomes" id="UP000270616"/>
    </source>
</evidence>
<dbReference type="GO" id="GO:0008270">
    <property type="term" value="F:zinc ion binding"/>
    <property type="evidence" value="ECO:0007669"/>
    <property type="project" value="InterPro"/>
</dbReference>
<accession>A0A3N4A067</accession>
<dbReference type="Pfam" id="PF02574">
    <property type="entry name" value="S-methyl_trans"/>
    <property type="match status" value="1"/>
</dbReference>
<comment type="cofactor">
    <cofactor evidence="5">
        <name>Zn(2+)</name>
        <dbReference type="ChEBI" id="CHEBI:29105"/>
    </cofactor>
</comment>
<dbReference type="Gene3D" id="3.20.20.330">
    <property type="entry name" value="Homocysteine-binding-like domain"/>
    <property type="match status" value="1"/>
</dbReference>
<dbReference type="GO" id="GO:0009086">
    <property type="term" value="P:methionine biosynthetic process"/>
    <property type="evidence" value="ECO:0007669"/>
    <property type="project" value="InterPro"/>
</dbReference>
<dbReference type="NCBIfam" id="NF007020">
    <property type="entry name" value="PRK09485.1"/>
    <property type="match status" value="1"/>
</dbReference>
<feature type="binding site" evidence="5">
    <location>
        <position position="228"/>
    </location>
    <ligand>
        <name>Zn(2+)</name>
        <dbReference type="ChEBI" id="CHEBI:29105"/>
    </ligand>
</feature>
<dbReference type="Proteomes" id="UP000270616">
    <property type="component" value="Unassembled WGS sequence"/>
</dbReference>
<proteinExistence type="predicted"/>
<keyword evidence="8" id="KW-1185">Reference proteome</keyword>
<dbReference type="GO" id="GO:0032259">
    <property type="term" value="P:methylation"/>
    <property type="evidence" value="ECO:0007669"/>
    <property type="project" value="UniProtKB-KW"/>
</dbReference>
<keyword evidence="4 5" id="KW-0862">Zinc</keyword>
<gene>
    <name evidence="7" type="ORF">EDL96_01585</name>
</gene>
<comment type="caution">
    <text evidence="7">The sequence shown here is derived from an EMBL/GenBank/DDBJ whole genome shotgun (WGS) entry which is preliminary data.</text>
</comment>
<sequence>MTLRDLLDNHVVVLDGALSTQLEDLGVDTSNALWGALALDTDTVAITRVHTAYFDAGAHVATTNTYQATVPGFLAAGYDDAAATRLIGRGGELALAAAQHHRSSGHGAEALAAGSIGPYGAYLADGSEYTGNYDLSVEQYREFHRPRIVALHDAGVRTFAVETQPRVDEVLAVLDELAALPQAEAWVSFQLRDPATLADGTPLTDAVTRVDAWASAHPGVVAAVGINCVAPELVAPALQAMRPLTDLPLLCYPNSGDTYDPVSKTWQTAESHDRFTAHVPEWVGLGARMIGGCCRTTPSDIGEITRRLAPTTP</sequence>
<dbReference type="OrthoDB" id="9803687at2"/>
<dbReference type="PANTHER" id="PTHR46015:SF1">
    <property type="entry name" value="HOMOCYSTEINE S-METHYLTRANSFERASE-LIKE ISOFORM 1"/>
    <property type="match status" value="1"/>
</dbReference>
<evidence type="ECO:0000256" key="1">
    <source>
        <dbReference type="ARBA" id="ARBA00022603"/>
    </source>
</evidence>
<evidence type="ECO:0000256" key="5">
    <source>
        <dbReference type="PROSITE-ProRule" id="PRU00333"/>
    </source>
</evidence>
<dbReference type="PROSITE" id="PS50970">
    <property type="entry name" value="HCY"/>
    <property type="match status" value="1"/>
</dbReference>
<dbReference type="EMBL" id="RKMF01000002">
    <property type="protein sequence ID" value="ROZ64788.1"/>
    <property type="molecule type" value="Genomic_DNA"/>
</dbReference>
<keyword evidence="1 5" id="KW-0489">Methyltransferase</keyword>
<name>A0A3N4A067_9MICC</name>
<evidence type="ECO:0000256" key="3">
    <source>
        <dbReference type="ARBA" id="ARBA00022723"/>
    </source>
</evidence>
<protein>
    <submittedName>
        <fullName evidence="7">Homocysteine S-methyltransferase</fullName>
        <ecNumber evidence="7">2.1.1.10</ecNumber>
    </submittedName>
</protein>
<dbReference type="AlphaFoldDB" id="A0A3N4A067"/>
<keyword evidence="2 5" id="KW-0808">Transferase</keyword>
<evidence type="ECO:0000256" key="2">
    <source>
        <dbReference type="ARBA" id="ARBA00022679"/>
    </source>
</evidence>
<dbReference type="PANTHER" id="PTHR46015">
    <property type="entry name" value="ZGC:172121"/>
    <property type="match status" value="1"/>
</dbReference>
<dbReference type="EC" id="2.1.1.10" evidence="7"/>
<reference evidence="7 8" key="1">
    <citation type="submission" date="2018-10" db="EMBL/GenBank/DDBJ databases">
        <title>Kocuria sp. M5W7-7, whole genome shotgun sequence.</title>
        <authorList>
            <person name="Tuo L."/>
        </authorList>
    </citation>
    <scope>NUCLEOTIDE SEQUENCE [LARGE SCALE GENOMIC DNA]</scope>
    <source>
        <strain evidence="7 8">M5W7-7</strain>
    </source>
</reference>
<dbReference type="InterPro" id="IPR051486">
    <property type="entry name" value="Hcy_S-methyltransferase"/>
</dbReference>
<dbReference type="GO" id="GO:0033528">
    <property type="term" value="P:S-methylmethionine cycle"/>
    <property type="evidence" value="ECO:0007669"/>
    <property type="project" value="TreeGrafter"/>
</dbReference>
<feature type="domain" description="Hcy-binding" evidence="6">
    <location>
        <begin position="1"/>
        <end position="308"/>
    </location>
</feature>
<dbReference type="InterPro" id="IPR017226">
    <property type="entry name" value="BHMT-like"/>
</dbReference>
<feature type="binding site" evidence="5">
    <location>
        <position position="294"/>
    </location>
    <ligand>
        <name>Zn(2+)</name>
        <dbReference type="ChEBI" id="CHEBI:29105"/>
    </ligand>
</feature>
<dbReference type="GO" id="GO:0008898">
    <property type="term" value="F:S-adenosylmethionine-homocysteine S-methyltransferase activity"/>
    <property type="evidence" value="ECO:0007669"/>
    <property type="project" value="TreeGrafter"/>
</dbReference>
<dbReference type="InterPro" id="IPR036589">
    <property type="entry name" value="HCY_dom_sf"/>
</dbReference>
<evidence type="ECO:0000259" key="6">
    <source>
        <dbReference type="PROSITE" id="PS50970"/>
    </source>
</evidence>
<evidence type="ECO:0000256" key="4">
    <source>
        <dbReference type="ARBA" id="ARBA00022833"/>
    </source>
</evidence>
<dbReference type="RefSeq" id="WP_123823763.1">
    <property type="nucleotide sequence ID" value="NZ_RKMF01000002.1"/>
</dbReference>
<evidence type="ECO:0000313" key="7">
    <source>
        <dbReference type="EMBL" id="ROZ64788.1"/>
    </source>
</evidence>
<dbReference type="PIRSF" id="PIRSF037505">
    <property type="entry name" value="Betaine_HMT"/>
    <property type="match status" value="1"/>
</dbReference>
<organism evidence="7 8">
    <name type="scientific">Kocuria soli</name>
    <dbReference type="NCBI Taxonomy" id="2485125"/>
    <lineage>
        <taxon>Bacteria</taxon>
        <taxon>Bacillati</taxon>
        <taxon>Actinomycetota</taxon>
        <taxon>Actinomycetes</taxon>
        <taxon>Micrococcales</taxon>
        <taxon>Micrococcaceae</taxon>
        <taxon>Kocuria</taxon>
    </lineage>
</organism>
<keyword evidence="3 5" id="KW-0479">Metal-binding</keyword>
<feature type="binding site" evidence="5">
    <location>
        <position position="293"/>
    </location>
    <ligand>
        <name>Zn(2+)</name>
        <dbReference type="ChEBI" id="CHEBI:29105"/>
    </ligand>
</feature>
<dbReference type="SUPFAM" id="SSF82282">
    <property type="entry name" value="Homocysteine S-methyltransferase"/>
    <property type="match status" value="1"/>
</dbReference>
<dbReference type="InterPro" id="IPR003726">
    <property type="entry name" value="HCY_dom"/>
</dbReference>